<dbReference type="AlphaFoldDB" id="A0A3S2VBB9"/>
<keyword evidence="3 4" id="KW-0436">Ligase</keyword>
<dbReference type="HAMAP" id="MF_02225">
    <property type="entry name" value="CoaBC"/>
    <property type="match status" value="1"/>
</dbReference>
<feature type="domain" description="DNA/pantothenate metabolism flavoprotein C-terminal" evidence="6">
    <location>
        <begin position="192"/>
        <end position="402"/>
    </location>
</feature>
<dbReference type="Pfam" id="PF02441">
    <property type="entry name" value="Flavoprotein"/>
    <property type="match status" value="1"/>
</dbReference>
<gene>
    <name evidence="3 7" type="primary">coaBC</name>
    <name evidence="7" type="ORF">EOE48_09860</name>
</gene>
<evidence type="ECO:0000256" key="4">
    <source>
        <dbReference type="RuleBase" id="RU364078"/>
    </source>
</evidence>
<dbReference type="RefSeq" id="WP_127728626.1">
    <property type="nucleotide sequence ID" value="NZ_SACP01000008.1"/>
</dbReference>
<dbReference type="InterPro" id="IPR036551">
    <property type="entry name" value="Flavin_trans-like"/>
</dbReference>
<comment type="similarity">
    <text evidence="3 4">In the N-terminal section; belongs to the HFCD (homo-oligomeric flavin containing Cys decarboxylase) superfamily.</text>
</comment>
<keyword evidence="3" id="KW-0460">Magnesium</keyword>
<keyword evidence="8" id="KW-1185">Reference proteome</keyword>
<keyword evidence="3 4" id="KW-0285">Flavoprotein</keyword>
<dbReference type="Proteomes" id="UP000286997">
    <property type="component" value="Unassembled WGS sequence"/>
</dbReference>
<keyword evidence="1 3" id="KW-0210">Decarboxylase</keyword>
<feature type="region of interest" description="Phosphopantothenate--cysteine ligase" evidence="3">
    <location>
        <begin position="196"/>
        <end position="409"/>
    </location>
</feature>
<sequence length="409" mass="42328">MTLPLGGRRVLLVIGGGIAAYKSLDLIRRLRERGATVRCVLTEGAQAFVTPLAAGALSGQRVHTDLFDRQDEADIGHIRLARDADAVVVAPATANLMARMASGQADDLATTVLLATTLPVLIAPAMNVRMWQHPATVRNLATLRGDGVAVVGPNSGAMAEAETGPGRMAEPHEIADAVAALLAGGADAKPFAGRHLLVTSGPTHEPIDPVRYLANRSSGKQGHAIAAAAARAGARVTLVSGPVILPDPPGVTVVRVETARAMLAAVEAALPADVAVFAAAVADWRPAAETDEKIKKGTEGPPPLRLVENPDILATVAQRREGRPPLVVGFAAETASVLDHARAKIARKGCDLIVANDVSAAGGVMGGDRNTVHLIGRDGSVETWPTLDKDEVARRLVARLADLAGTPPE</sequence>
<keyword evidence="3" id="KW-0511">Multifunctional enzyme</keyword>
<feature type="domain" description="Flavoprotein" evidence="5">
    <location>
        <begin position="9"/>
        <end position="180"/>
    </location>
</feature>
<dbReference type="EC" id="4.1.1.36" evidence="3"/>
<reference evidence="7 8" key="1">
    <citation type="submission" date="2019-01" db="EMBL/GenBank/DDBJ databases">
        <authorList>
            <person name="Chen W.-M."/>
        </authorList>
    </citation>
    <scope>NUCLEOTIDE SEQUENCE [LARGE SCALE GENOMIC DNA]</scope>
    <source>
        <strain evidence="7 8">TER-1</strain>
    </source>
</reference>
<dbReference type="Pfam" id="PF04127">
    <property type="entry name" value="DFP"/>
    <property type="match status" value="1"/>
</dbReference>
<proteinExistence type="inferred from homology"/>
<comment type="catalytic activity">
    <reaction evidence="3 4">
        <text>N-[(R)-4-phosphopantothenoyl]-L-cysteine + H(+) = (R)-4'-phosphopantetheine + CO2</text>
        <dbReference type="Rhea" id="RHEA:16793"/>
        <dbReference type="ChEBI" id="CHEBI:15378"/>
        <dbReference type="ChEBI" id="CHEBI:16526"/>
        <dbReference type="ChEBI" id="CHEBI:59458"/>
        <dbReference type="ChEBI" id="CHEBI:61723"/>
        <dbReference type="EC" id="4.1.1.36"/>
    </reaction>
</comment>
<dbReference type="GO" id="GO:0046872">
    <property type="term" value="F:metal ion binding"/>
    <property type="evidence" value="ECO:0007669"/>
    <property type="project" value="UniProtKB-KW"/>
</dbReference>
<evidence type="ECO:0000259" key="5">
    <source>
        <dbReference type="Pfam" id="PF02441"/>
    </source>
</evidence>
<name>A0A3S2VBB9_9HYPH</name>
<dbReference type="PANTHER" id="PTHR14359">
    <property type="entry name" value="HOMO-OLIGOMERIC FLAVIN CONTAINING CYS DECARBOXYLASE FAMILY"/>
    <property type="match status" value="1"/>
</dbReference>
<accession>A0A3S2VBB9</accession>
<feature type="binding site" evidence="3">
    <location>
        <begin position="310"/>
        <end position="313"/>
    </location>
    <ligand>
        <name>CTP</name>
        <dbReference type="ChEBI" id="CHEBI:37563"/>
    </ligand>
</feature>
<dbReference type="PANTHER" id="PTHR14359:SF6">
    <property type="entry name" value="PHOSPHOPANTOTHENOYLCYSTEINE DECARBOXYLASE"/>
    <property type="match status" value="1"/>
</dbReference>
<protein>
    <recommendedName>
        <fullName evidence="3">Coenzyme A biosynthesis bifunctional protein CoaBC</fullName>
    </recommendedName>
    <alternativeName>
        <fullName evidence="3">DNA/pantothenate metabolism flavoprotein</fullName>
    </alternativeName>
    <alternativeName>
        <fullName evidence="3">Phosphopantothenoylcysteine synthetase/decarboxylase</fullName>
        <shortName evidence="3">PPCS-PPCDC</shortName>
    </alternativeName>
    <domain>
        <recommendedName>
            <fullName evidence="3">Phosphopantothenoylcysteine decarboxylase</fullName>
            <shortName evidence="3">PPC decarboxylase</shortName>
            <shortName evidence="3">PPC-DC</shortName>
            <ecNumber evidence="3">4.1.1.36</ecNumber>
        </recommendedName>
        <alternativeName>
            <fullName evidence="3">CoaC</fullName>
        </alternativeName>
    </domain>
    <domain>
        <recommendedName>
            <fullName evidence="3">Phosphopantothenate--cysteine ligase</fullName>
            <ecNumber evidence="3">6.3.2.5</ecNumber>
        </recommendedName>
        <alternativeName>
            <fullName evidence="3">CoaB</fullName>
        </alternativeName>
        <alternativeName>
            <fullName evidence="3">Phosphopantothenoylcysteine synthetase</fullName>
            <shortName evidence="3">PPC synthetase</shortName>
            <shortName evidence="3">PPC-S</shortName>
        </alternativeName>
    </domain>
</protein>
<comment type="function">
    <text evidence="4">Catalyzes two steps in the biosynthesis of coenzyme A. In the first step cysteine is conjugated to 4'-phosphopantothenate to form 4-phosphopantothenoylcysteine, in the latter compound is decarboxylated to form 4'-phosphopantotheine.</text>
</comment>
<comment type="cofactor">
    <cofactor evidence="3">
        <name>Mg(2+)</name>
        <dbReference type="ChEBI" id="CHEBI:18420"/>
    </cofactor>
</comment>
<dbReference type="GO" id="GO:0004633">
    <property type="term" value="F:phosphopantothenoylcysteine decarboxylase activity"/>
    <property type="evidence" value="ECO:0007669"/>
    <property type="project" value="UniProtKB-UniRule"/>
</dbReference>
<dbReference type="EMBL" id="SACP01000008">
    <property type="protein sequence ID" value="RVU18682.1"/>
    <property type="molecule type" value="Genomic_DNA"/>
</dbReference>
<dbReference type="InterPro" id="IPR003382">
    <property type="entry name" value="Flavoprotein"/>
</dbReference>
<dbReference type="SUPFAM" id="SSF52507">
    <property type="entry name" value="Homo-oligomeric flavin-containing Cys decarboxylases, HFCD"/>
    <property type="match status" value="1"/>
</dbReference>
<evidence type="ECO:0000256" key="2">
    <source>
        <dbReference type="ARBA" id="ARBA00023239"/>
    </source>
</evidence>
<comment type="caution">
    <text evidence="7">The sequence shown here is derived from an EMBL/GenBank/DDBJ whole genome shotgun (WGS) entry which is preliminary data.</text>
</comment>
<dbReference type="OrthoDB" id="9802554at2"/>
<comment type="caution">
    <text evidence="3">Lacks conserved residue(s) required for the propagation of feature annotation.</text>
</comment>
<evidence type="ECO:0000259" key="6">
    <source>
        <dbReference type="Pfam" id="PF04127"/>
    </source>
</evidence>
<keyword evidence="2 3" id="KW-0456">Lyase</keyword>
<comment type="cofactor">
    <cofactor evidence="3">
        <name>FMN</name>
        <dbReference type="ChEBI" id="CHEBI:58210"/>
    </cofactor>
    <text evidence="3">Binds 1 FMN per subunit.</text>
</comment>
<keyword evidence="3" id="KW-0479">Metal-binding</keyword>
<dbReference type="GO" id="GO:0004632">
    <property type="term" value="F:phosphopantothenate--cysteine ligase activity"/>
    <property type="evidence" value="ECO:0007669"/>
    <property type="project" value="UniProtKB-UniRule"/>
</dbReference>
<dbReference type="NCBIfam" id="TIGR00521">
    <property type="entry name" value="coaBC_dfp"/>
    <property type="match status" value="1"/>
</dbReference>
<dbReference type="EC" id="6.3.2.5" evidence="3"/>
<feature type="binding site" evidence="3">
    <location>
        <position position="344"/>
    </location>
    <ligand>
        <name>CTP</name>
        <dbReference type="ChEBI" id="CHEBI:37563"/>
    </ligand>
</feature>
<evidence type="ECO:0000313" key="7">
    <source>
        <dbReference type="EMBL" id="RVU18682.1"/>
    </source>
</evidence>
<feature type="binding site" evidence="3">
    <location>
        <position position="330"/>
    </location>
    <ligand>
        <name>CTP</name>
        <dbReference type="ChEBI" id="CHEBI:37563"/>
    </ligand>
</feature>
<feature type="region of interest" description="Phosphopantothenoylcysteine decarboxylase" evidence="3">
    <location>
        <begin position="1"/>
        <end position="195"/>
    </location>
</feature>
<dbReference type="UniPathway" id="UPA00241">
    <property type="reaction ID" value="UER00353"/>
</dbReference>
<feature type="binding site" evidence="3">
    <location>
        <position position="283"/>
    </location>
    <ligand>
        <name>CTP</name>
        <dbReference type="ChEBI" id="CHEBI:37563"/>
    </ligand>
</feature>
<comment type="catalytic activity">
    <reaction evidence="3 4">
        <text>(R)-4'-phosphopantothenate + L-cysteine + CTP = N-[(R)-4-phosphopantothenoyl]-L-cysteine + CMP + diphosphate + H(+)</text>
        <dbReference type="Rhea" id="RHEA:19397"/>
        <dbReference type="ChEBI" id="CHEBI:10986"/>
        <dbReference type="ChEBI" id="CHEBI:15378"/>
        <dbReference type="ChEBI" id="CHEBI:33019"/>
        <dbReference type="ChEBI" id="CHEBI:35235"/>
        <dbReference type="ChEBI" id="CHEBI:37563"/>
        <dbReference type="ChEBI" id="CHEBI:59458"/>
        <dbReference type="ChEBI" id="CHEBI:60377"/>
        <dbReference type="EC" id="6.3.2.5"/>
    </reaction>
</comment>
<dbReference type="Gene3D" id="3.40.50.10300">
    <property type="entry name" value="CoaB-like"/>
    <property type="match status" value="1"/>
</dbReference>
<dbReference type="InterPro" id="IPR007085">
    <property type="entry name" value="DNA/pantothenate-metab_flavo_C"/>
</dbReference>
<dbReference type="GO" id="GO:0015937">
    <property type="term" value="P:coenzyme A biosynthetic process"/>
    <property type="evidence" value="ECO:0007669"/>
    <property type="project" value="UniProtKB-UniRule"/>
</dbReference>
<dbReference type="InterPro" id="IPR035929">
    <property type="entry name" value="CoaB-like_sf"/>
</dbReference>
<dbReference type="Gene3D" id="3.40.50.1950">
    <property type="entry name" value="Flavin prenyltransferase-like"/>
    <property type="match status" value="1"/>
</dbReference>
<comment type="similarity">
    <text evidence="3 4">In the C-terminal section; belongs to the PPC synthetase family.</text>
</comment>
<comment type="pathway">
    <text evidence="3 4">Cofactor biosynthesis; coenzyme A biosynthesis; CoA from (R)-pantothenate: step 2/5.</text>
</comment>
<evidence type="ECO:0000256" key="3">
    <source>
        <dbReference type="HAMAP-Rule" id="MF_02225"/>
    </source>
</evidence>
<dbReference type="InterPro" id="IPR005252">
    <property type="entry name" value="CoaBC"/>
</dbReference>
<organism evidence="7 8">
    <name type="scientific">Methylobacterium oryzihabitans</name>
    <dbReference type="NCBI Taxonomy" id="2499852"/>
    <lineage>
        <taxon>Bacteria</taxon>
        <taxon>Pseudomonadati</taxon>
        <taxon>Pseudomonadota</taxon>
        <taxon>Alphaproteobacteria</taxon>
        <taxon>Hyphomicrobiales</taxon>
        <taxon>Methylobacteriaceae</taxon>
        <taxon>Methylobacterium</taxon>
    </lineage>
</organism>
<comment type="pathway">
    <text evidence="3 4">Cofactor biosynthesis; coenzyme A biosynthesis; CoA from (R)-pantothenate: step 3/5.</text>
</comment>
<dbReference type="GO" id="GO:0010181">
    <property type="term" value="F:FMN binding"/>
    <property type="evidence" value="ECO:0007669"/>
    <property type="project" value="UniProtKB-UniRule"/>
</dbReference>
<dbReference type="SUPFAM" id="SSF102645">
    <property type="entry name" value="CoaB-like"/>
    <property type="match status" value="1"/>
</dbReference>
<keyword evidence="3 4" id="KW-0288">FMN</keyword>
<dbReference type="GO" id="GO:0071513">
    <property type="term" value="C:phosphopantothenoylcysteine decarboxylase complex"/>
    <property type="evidence" value="ECO:0007669"/>
    <property type="project" value="TreeGrafter"/>
</dbReference>
<comment type="function">
    <text evidence="3">Catalyzes two sequential steps in the biosynthesis of coenzyme A. In the first step cysteine is conjugated to 4'-phosphopantothenate to form 4-phosphopantothenoylcysteine. In the second step the latter compound is decarboxylated to form 4'-phosphopantotheine.</text>
</comment>
<evidence type="ECO:0000256" key="1">
    <source>
        <dbReference type="ARBA" id="ARBA00022793"/>
    </source>
</evidence>
<feature type="binding site" evidence="3">
    <location>
        <position position="348"/>
    </location>
    <ligand>
        <name>CTP</name>
        <dbReference type="ChEBI" id="CHEBI:37563"/>
    </ligand>
</feature>
<feature type="binding site" evidence="3">
    <location>
        <position position="293"/>
    </location>
    <ligand>
        <name>CTP</name>
        <dbReference type="ChEBI" id="CHEBI:37563"/>
    </ligand>
</feature>
<dbReference type="GO" id="GO:0015941">
    <property type="term" value="P:pantothenate catabolic process"/>
    <property type="evidence" value="ECO:0007669"/>
    <property type="project" value="InterPro"/>
</dbReference>
<evidence type="ECO:0000313" key="8">
    <source>
        <dbReference type="Proteomes" id="UP000286997"/>
    </source>
</evidence>